<proteinExistence type="predicted"/>
<sequence>MSTHTGTEKIVTFRTVTASDNVQLSEEFEPKRGCRVINNSASPVSLTVYEIDPVSKARVICEDIGEVTISAHASKDLGSQVFACWRIAFRQSSGVVDLVVVSAE</sequence>
<protein>
    <submittedName>
        <fullName evidence="1">Uncharacterized protein</fullName>
    </submittedName>
</protein>
<comment type="caution">
    <text evidence="1">The sequence shown here is derived from an EMBL/GenBank/DDBJ whole genome shotgun (WGS) entry which is preliminary data.</text>
</comment>
<reference evidence="1 2" key="1">
    <citation type="submission" date="2019-02" db="EMBL/GenBank/DDBJ databases">
        <title>Deep-cultivation of Planctomycetes and their phenomic and genomic characterization uncovers novel biology.</title>
        <authorList>
            <person name="Wiegand S."/>
            <person name="Jogler M."/>
            <person name="Boedeker C."/>
            <person name="Pinto D."/>
            <person name="Vollmers J."/>
            <person name="Rivas-Marin E."/>
            <person name="Kohn T."/>
            <person name="Peeters S.H."/>
            <person name="Heuer A."/>
            <person name="Rast P."/>
            <person name="Oberbeckmann S."/>
            <person name="Bunk B."/>
            <person name="Jeske O."/>
            <person name="Meyerdierks A."/>
            <person name="Storesund J.E."/>
            <person name="Kallscheuer N."/>
            <person name="Luecker S."/>
            <person name="Lage O.M."/>
            <person name="Pohl T."/>
            <person name="Merkel B.J."/>
            <person name="Hornburger P."/>
            <person name="Mueller R.-W."/>
            <person name="Bruemmer F."/>
            <person name="Labrenz M."/>
            <person name="Spormann A.M."/>
            <person name="Op Den Camp H."/>
            <person name="Overmann J."/>
            <person name="Amann R."/>
            <person name="Jetten M.S.M."/>
            <person name="Mascher T."/>
            <person name="Medema M.H."/>
            <person name="Devos D.P."/>
            <person name="Kaster A.-K."/>
            <person name="Ovreas L."/>
            <person name="Rohde M."/>
            <person name="Galperin M.Y."/>
            <person name="Jogler C."/>
        </authorList>
    </citation>
    <scope>NUCLEOTIDE SEQUENCE [LARGE SCALE GENOMIC DNA]</scope>
    <source>
        <strain evidence="1 2">KOR42</strain>
    </source>
</reference>
<dbReference type="RefSeq" id="WP_146509787.1">
    <property type="nucleotide sequence ID" value="NZ_SIHI01000001.1"/>
</dbReference>
<dbReference type="EMBL" id="SIHI01000001">
    <property type="protein sequence ID" value="TWT59010.1"/>
    <property type="molecule type" value="Genomic_DNA"/>
</dbReference>
<name>A0A5C5X7T3_9PLAN</name>
<accession>A0A5C5X7T3</accession>
<dbReference type="AlphaFoldDB" id="A0A5C5X7T3"/>
<organism evidence="1 2">
    <name type="scientific">Thalassoglobus neptunius</name>
    <dbReference type="NCBI Taxonomy" id="1938619"/>
    <lineage>
        <taxon>Bacteria</taxon>
        <taxon>Pseudomonadati</taxon>
        <taxon>Planctomycetota</taxon>
        <taxon>Planctomycetia</taxon>
        <taxon>Planctomycetales</taxon>
        <taxon>Planctomycetaceae</taxon>
        <taxon>Thalassoglobus</taxon>
    </lineage>
</organism>
<keyword evidence="2" id="KW-1185">Reference proteome</keyword>
<evidence type="ECO:0000313" key="1">
    <source>
        <dbReference type="EMBL" id="TWT59010.1"/>
    </source>
</evidence>
<dbReference type="Proteomes" id="UP000317243">
    <property type="component" value="Unassembled WGS sequence"/>
</dbReference>
<gene>
    <name evidence="1" type="ORF">KOR42_23980</name>
</gene>
<evidence type="ECO:0000313" key="2">
    <source>
        <dbReference type="Proteomes" id="UP000317243"/>
    </source>
</evidence>